<keyword evidence="2" id="KW-0808">Transferase</keyword>
<organism evidence="2 3">
    <name type="scientific">Streptomonospora litoralis</name>
    <dbReference type="NCBI Taxonomy" id="2498135"/>
    <lineage>
        <taxon>Bacteria</taxon>
        <taxon>Bacillati</taxon>
        <taxon>Actinomycetota</taxon>
        <taxon>Actinomycetes</taxon>
        <taxon>Streptosporangiales</taxon>
        <taxon>Nocardiopsidaceae</taxon>
        <taxon>Streptomonospora</taxon>
    </lineage>
</organism>
<evidence type="ECO:0000313" key="2">
    <source>
        <dbReference type="EMBL" id="QBI55771.1"/>
    </source>
</evidence>
<dbReference type="InterPro" id="IPR013216">
    <property type="entry name" value="Methyltransf_11"/>
</dbReference>
<accession>A0A4P6Q8F4</accession>
<sequence>MDPELRRVATDRRQLSEGAYKDQTNLVARQRLYDHQEPQFDLPGIVLDMLSGMRGPVLDLGCGNGRYLSRLRDERPDLAAVGADASLGMLEDVPAGLPVVCADAVELPVSAESVGAVLAMHMLYHVSDLDAALTEVIRVLTPDGVFIASTNAEDDKHELDELWASAAAEVMGVEQAPGRVRSSDNFPLDSGADVLREQFAAVEVHELKGHIETADPDVVLPHLASYRIWAAQSGVPFDDVLARVRERLERTVADAGAFTITTRNGVIRARRPE</sequence>
<name>A0A4P6Q8F4_9ACTN</name>
<protein>
    <submittedName>
        <fullName evidence="2">Malonyl-[acyl-carrier protein] O-methyltransferase</fullName>
        <ecNumber evidence="2">2.1.1.197</ecNumber>
    </submittedName>
</protein>
<reference evidence="2 3" key="1">
    <citation type="submission" date="2019-02" db="EMBL/GenBank/DDBJ databases">
        <authorList>
            <person name="Khodamoradi S."/>
            <person name="Hahnke R.L."/>
            <person name="Kaempfer P."/>
            <person name="Schumann P."/>
            <person name="Rohde M."/>
            <person name="Steinert M."/>
            <person name="Luzhetskyy A."/>
            <person name="Wink J."/>
            <person name="Ruckert C."/>
        </authorList>
    </citation>
    <scope>NUCLEOTIDE SEQUENCE [LARGE SCALE GENOMIC DNA]</scope>
    <source>
        <strain evidence="2 3">M2</strain>
    </source>
</reference>
<dbReference type="PANTHER" id="PTHR43591:SF24">
    <property type="entry name" value="2-METHOXY-6-POLYPRENYL-1,4-BENZOQUINOL METHYLASE, MITOCHONDRIAL"/>
    <property type="match status" value="1"/>
</dbReference>
<proteinExistence type="predicted"/>
<dbReference type="PANTHER" id="PTHR43591">
    <property type="entry name" value="METHYLTRANSFERASE"/>
    <property type="match status" value="1"/>
</dbReference>
<dbReference type="InterPro" id="IPR029063">
    <property type="entry name" value="SAM-dependent_MTases_sf"/>
</dbReference>
<dbReference type="Pfam" id="PF08241">
    <property type="entry name" value="Methyltransf_11"/>
    <property type="match status" value="1"/>
</dbReference>
<keyword evidence="2" id="KW-0489">Methyltransferase</keyword>
<gene>
    <name evidence="2" type="primary">bioC2</name>
    <name evidence="2" type="ORF">EKD16_20040</name>
</gene>
<dbReference type="Gene3D" id="3.40.50.150">
    <property type="entry name" value="Vaccinia Virus protein VP39"/>
    <property type="match status" value="1"/>
</dbReference>
<dbReference type="AlphaFoldDB" id="A0A4P6Q8F4"/>
<evidence type="ECO:0000313" key="3">
    <source>
        <dbReference type="Proteomes" id="UP000292235"/>
    </source>
</evidence>
<dbReference type="CDD" id="cd02440">
    <property type="entry name" value="AdoMet_MTases"/>
    <property type="match status" value="1"/>
</dbReference>
<dbReference type="EC" id="2.1.1.197" evidence="2"/>
<dbReference type="EMBL" id="CP036455">
    <property type="protein sequence ID" value="QBI55771.1"/>
    <property type="molecule type" value="Genomic_DNA"/>
</dbReference>
<keyword evidence="3" id="KW-1185">Reference proteome</keyword>
<dbReference type="Proteomes" id="UP000292235">
    <property type="component" value="Chromosome"/>
</dbReference>
<dbReference type="GO" id="GO:0008757">
    <property type="term" value="F:S-adenosylmethionine-dependent methyltransferase activity"/>
    <property type="evidence" value="ECO:0007669"/>
    <property type="project" value="InterPro"/>
</dbReference>
<dbReference type="GO" id="GO:0102130">
    <property type="term" value="F:malonyl-CoA methyltransferase activity"/>
    <property type="evidence" value="ECO:0007669"/>
    <property type="project" value="UniProtKB-EC"/>
</dbReference>
<evidence type="ECO:0000259" key="1">
    <source>
        <dbReference type="Pfam" id="PF08241"/>
    </source>
</evidence>
<dbReference type="KEGG" id="strr:EKD16_20040"/>
<dbReference type="SUPFAM" id="SSF53335">
    <property type="entry name" value="S-adenosyl-L-methionine-dependent methyltransferases"/>
    <property type="match status" value="1"/>
</dbReference>
<dbReference type="GO" id="GO:0032259">
    <property type="term" value="P:methylation"/>
    <property type="evidence" value="ECO:0007669"/>
    <property type="project" value="UniProtKB-KW"/>
</dbReference>
<dbReference type="OrthoDB" id="65624at2"/>
<feature type="domain" description="Methyltransferase type 11" evidence="1">
    <location>
        <begin position="58"/>
        <end position="147"/>
    </location>
</feature>
<dbReference type="RefSeq" id="WP_131100007.1">
    <property type="nucleotide sequence ID" value="NZ_CP036455.1"/>
</dbReference>